<keyword evidence="3" id="KW-1185">Reference proteome</keyword>
<proteinExistence type="predicted"/>
<evidence type="ECO:0000313" key="2">
    <source>
        <dbReference type="EMBL" id="MBS3650752.1"/>
    </source>
</evidence>
<sequence>MKTGLHLIVLLACLAAQPAQAEWRPAERIDTYAISGKTGIELYQSIGERGPKAGQTRAIAHTTFDLKWSRKYEPLQDGSCRLTTARPHLTIIYRLPKPSSKLPPDTQKLWDRFIDGITTHERVHGEHILDMVRKIEAFSVGFTVPDDSGCKKIRQELTKRLSELSQEQRATSRDFDRNEMQDGGNVHQLILGLVNGG</sequence>
<feature type="signal peptide" evidence="1">
    <location>
        <begin position="1"/>
        <end position="21"/>
    </location>
</feature>
<dbReference type="Pfam" id="PF06037">
    <property type="entry name" value="DUF922"/>
    <property type="match status" value="1"/>
</dbReference>
<evidence type="ECO:0000256" key="1">
    <source>
        <dbReference type="SAM" id="SignalP"/>
    </source>
</evidence>
<dbReference type="Proteomes" id="UP000680348">
    <property type="component" value="Unassembled WGS sequence"/>
</dbReference>
<protein>
    <submittedName>
        <fullName evidence="2">DUF922 domain-containing protein</fullName>
    </submittedName>
</protein>
<dbReference type="PIRSF" id="PIRSF010521">
    <property type="entry name" value="DUF922_bac"/>
    <property type="match status" value="1"/>
</dbReference>
<dbReference type="RefSeq" id="WP_188256296.1">
    <property type="nucleotide sequence ID" value="NZ_JABVCF010000010.1"/>
</dbReference>
<keyword evidence="1" id="KW-0732">Signal</keyword>
<dbReference type="AlphaFoldDB" id="A0A942E0R8"/>
<feature type="chain" id="PRO_5037439699" evidence="1">
    <location>
        <begin position="22"/>
        <end position="197"/>
    </location>
</feature>
<organism evidence="2 3">
    <name type="scientific">Pseudaminobacter soli</name>
    <name type="common">ex Zhang et al. 2022</name>
    <dbReference type="NCBI Taxonomy" id="2831468"/>
    <lineage>
        <taxon>Bacteria</taxon>
        <taxon>Pseudomonadati</taxon>
        <taxon>Pseudomonadota</taxon>
        <taxon>Alphaproteobacteria</taxon>
        <taxon>Hyphomicrobiales</taxon>
        <taxon>Phyllobacteriaceae</taxon>
        <taxon>Pseudaminobacter</taxon>
    </lineage>
</organism>
<dbReference type="InterPro" id="IPR010321">
    <property type="entry name" value="DUF922"/>
</dbReference>
<name>A0A942E0R8_9HYPH</name>
<comment type="caution">
    <text evidence="2">The sequence shown here is derived from an EMBL/GenBank/DDBJ whole genome shotgun (WGS) entry which is preliminary data.</text>
</comment>
<accession>A0A942E0R8</accession>
<reference evidence="2" key="1">
    <citation type="submission" date="2021-04" db="EMBL/GenBank/DDBJ databases">
        <title>Pseudaminobacter soli sp. nov., isolated from paddy soil contaminated by heavy metals.</title>
        <authorList>
            <person name="Zhang K."/>
        </authorList>
    </citation>
    <scope>NUCLEOTIDE SEQUENCE</scope>
    <source>
        <strain evidence="2">19-2017</strain>
    </source>
</reference>
<dbReference type="EMBL" id="JAGWCR010000010">
    <property type="protein sequence ID" value="MBS3650752.1"/>
    <property type="molecule type" value="Genomic_DNA"/>
</dbReference>
<evidence type="ECO:0000313" key="3">
    <source>
        <dbReference type="Proteomes" id="UP000680348"/>
    </source>
</evidence>
<gene>
    <name evidence="2" type="ORF">KEU06_19255</name>
</gene>